<name>A0A4Q7YNX3_9GAMM</name>
<organism evidence="5 6">
    <name type="scientific">Fluviicoccus keumensis</name>
    <dbReference type="NCBI Taxonomy" id="1435465"/>
    <lineage>
        <taxon>Bacteria</taxon>
        <taxon>Pseudomonadati</taxon>
        <taxon>Pseudomonadota</taxon>
        <taxon>Gammaproteobacteria</taxon>
        <taxon>Moraxellales</taxon>
        <taxon>Moraxellaceae</taxon>
        <taxon>Fluviicoccus</taxon>
    </lineage>
</organism>
<gene>
    <name evidence="5" type="ORF">EV700_2498</name>
</gene>
<dbReference type="RefSeq" id="WP_130414232.1">
    <property type="nucleotide sequence ID" value="NZ_SHKX01000013.1"/>
</dbReference>
<dbReference type="AlphaFoldDB" id="A0A4Q7YNX3"/>
<dbReference type="Gene3D" id="3.40.50.720">
    <property type="entry name" value="NAD(P)-binding Rossmann-like Domain"/>
    <property type="match status" value="1"/>
</dbReference>
<comment type="caution">
    <text evidence="5">The sequence shown here is derived from an EMBL/GenBank/DDBJ whole genome shotgun (WGS) entry which is preliminary data.</text>
</comment>
<dbReference type="SMART" id="SM00822">
    <property type="entry name" value="PKS_KR"/>
    <property type="match status" value="1"/>
</dbReference>
<dbReference type="PROSITE" id="PS00061">
    <property type="entry name" value="ADH_SHORT"/>
    <property type="match status" value="1"/>
</dbReference>
<dbReference type="SUPFAM" id="SSF51735">
    <property type="entry name" value="NAD(P)-binding Rossmann-fold domains"/>
    <property type="match status" value="1"/>
</dbReference>
<dbReference type="PRINTS" id="PR00081">
    <property type="entry name" value="GDHRDH"/>
</dbReference>
<comment type="similarity">
    <text evidence="1 3">Belongs to the short-chain dehydrogenases/reductases (SDR) family.</text>
</comment>
<sequence length="277" mass="29211">MAKYDISQLTIAITGSTGGLGSALAKALHAKGAKLALLDLDGAAAQQQAAALGGPTRAQGWAVNVRAMESLQQAIDAAAAHFGGLDMVIANAGITEMEALVNGSEAAFTRVIDINLNGVWRTFKAAIPHVRQRQGYLLAISSMAAFIHSPLQSSYAASKAGVWAMCDSVRLELRHLGVGVGSVHPTFFPTPMMDGVFADAAGNRIWDGNKGGIWKMVTLESVVAAIVDGIEHRRDMIVAPKRIELIARAPGVFRKAVELLGFKDSEIEQAVTAAGRR</sequence>
<dbReference type="Pfam" id="PF00106">
    <property type="entry name" value="adh_short"/>
    <property type="match status" value="1"/>
</dbReference>
<proteinExistence type="inferred from homology"/>
<dbReference type="Proteomes" id="UP000292423">
    <property type="component" value="Unassembled WGS sequence"/>
</dbReference>
<keyword evidence="6" id="KW-1185">Reference proteome</keyword>
<dbReference type="OrthoDB" id="335726at2"/>
<dbReference type="InterPro" id="IPR002347">
    <property type="entry name" value="SDR_fam"/>
</dbReference>
<reference evidence="5 6" key="1">
    <citation type="submission" date="2019-02" db="EMBL/GenBank/DDBJ databases">
        <title>Genomic Encyclopedia of Type Strains, Phase IV (KMG-IV): sequencing the most valuable type-strain genomes for metagenomic binning, comparative biology and taxonomic classification.</title>
        <authorList>
            <person name="Goeker M."/>
        </authorList>
    </citation>
    <scope>NUCLEOTIDE SEQUENCE [LARGE SCALE GENOMIC DNA]</scope>
    <source>
        <strain evidence="5 6">DSM 105135</strain>
    </source>
</reference>
<dbReference type="GO" id="GO:0016020">
    <property type="term" value="C:membrane"/>
    <property type="evidence" value="ECO:0007669"/>
    <property type="project" value="TreeGrafter"/>
</dbReference>
<evidence type="ECO:0000256" key="3">
    <source>
        <dbReference type="RuleBase" id="RU000363"/>
    </source>
</evidence>
<accession>A0A4Q7YNX3</accession>
<dbReference type="InterPro" id="IPR036291">
    <property type="entry name" value="NAD(P)-bd_dom_sf"/>
</dbReference>
<dbReference type="InterPro" id="IPR057326">
    <property type="entry name" value="KR_dom"/>
</dbReference>
<evidence type="ECO:0000256" key="1">
    <source>
        <dbReference type="ARBA" id="ARBA00006484"/>
    </source>
</evidence>
<evidence type="ECO:0000259" key="4">
    <source>
        <dbReference type="SMART" id="SM00822"/>
    </source>
</evidence>
<evidence type="ECO:0000313" key="6">
    <source>
        <dbReference type="Proteomes" id="UP000292423"/>
    </source>
</evidence>
<dbReference type="InterPro" id="IPR020904">
    <property type="entry name" value="Sc_DH/Rdtase_CS"/>
</dbReference>
<protein>
    <submittedName>
        <fullName evidence="5">Short-subunit dehydrogenase</fullName>
    </submittedName>
</protein>
<dbReference type="CDD" id="cd05233">
    <property type="entry name" value="SDR_c"/>
    <property type="match status" value="1"/>
</dbReference>
<dbReference type="PANTHER" id="PTHR44196:SF1">
    <property type="entry name" value="DEHYDROGENASE_REDUCTASE SDR FAMILY MEMBER 7B"/>
    <property type="match status" value="1"/>
</dbReference>
<dbReference type="PRINTS" id="PR00080">
    <property type="entry name" value="SDRFAMILY"/>
</dbReference>
<dbReference type="PANTHER" id="PTHR44196">
    <property type="entry name" value="DEHYDROGENASE/REDUCTASE SDR FAMILY MEMBER 7B"/>
    <property type="match status" value="1"/>
</dbReference>
<dbReference type="GO" id="GO:0016491">
    <property type="term" value="F:oxidoreductase activity"/>
    <property type="evidence" value="ECO:0007669"/>
    <property type="project" value="UniProtKB-KW"/>
</dbReference>
<evidence type="ECO:0000256" key="2">
    <source>
        <dbReference type="ARBA" id="ARBA00023002"/>
    </source>
</evidence>
<keyword evidence="2" id="KW-0560">Oxidoreductase</keyword>
<feature type="domain" description="Ketoreductase" evidence="4">
    <location>
        <begin position="9"/>
        <end position="186"/>
    </location>
</feature>
<dbReference type="EMBL" id="SHKX01000013">
    <property type="protein sequence ID" value="RZU38563.1"/>
    <property type="molecule type" value="Genomic_DNA"/>
</dbReference>
<evidence type="ECO:0000313" key="5">
    <source>
        <dbReference type="EMBL" id="RZU38563.1"/>
    </source>
</evidence>